<feature type="transmembrane region" description="Helical" evidence="10">
    <location>
        <begin position="109"/>
        <end position="128"/>
    </location>
</feature>
<keyword evidence="9" id="KW-0807">Transducer</keyword>
<organism evidence="11 12">
    <name type="scientific">Heterotrigona itama</name>
    <dbReference type="NCBI Taxonomy" id="395501"/>
    <lineage>
        <taxon>Eukaryota</taxon>
        <taxon>Metazoa</taxon>
        <taxon>Ecdysozoa</taxon>
        <taxon>Arthropoda</taxon>
        <taxon>Hexapoda</taxon>
        <taxon>Insecta</taxon>
        <taxon>Pterygota</taxon>
        <taxon>Neoptera</taxon>
        <taxon>Endopterygota</taxon>
        <taxon>Hymenoptera</taxon>
        <taxon>Apocrita</taxon>
        <taxon>Aculeata</taxon>
        <taxon>Apoidea</taxon>
        <taxon>Anthophila</taxon>
        <taxon>Apidae</taxon>
        <taxon>Heterotrigona</taxon>
    </lineage>
</organism>
<comment type="caution">
    <text evidence="11">The sequence shown here is derived from an EMBL/GenBank/DDBJ whole genome shotgun (WGS) entry which is preliminary data.</text>
</comment>
<dbReference type="OrthoDB" id="6617147at2759"/>
<proteinExistence type="predicted"/>
<evidence type="ECO:0000256" key="7">
    <source>
        <dbReference type="ARBA" id="ARBA00023136"/>
    </source>
</evidence>
<name>A0A6V7GV76_9HYME</name>
<dbReference type="GO" id="GO:0005549">
    <property type="term" value="F:odorant binding"/>
    <property type="evidence" value="ECO:0007669"/>
    <property type="project" value="InterPro"/>
</dbReference>
<protein>
    <recommendedName>
        <fullName evidence="13">Odorant receptor</fullName>
    </recommendedName>
</protein>
<evidence type="ECO:0000313" key="12">
    <source>
        <dbReference type="Proteomes" id="UP000752696"/>
    </source>
</evidence>
<dbReference type="GO" id="GO:0004984">
    <property type="term" value="F:olfactory receptor activity"/>
    <property type="evidence" value="ECO:0007669"/>
    <property type="project" value="InterPro"/>
</dbReference>
<keyword evidence="12" id="KW-1185">Reference proteome</keyword>
<accession>A0A6V7GV76</accession>
<comment type="subcellular location">
    <subcellularLocation>
        <location evidence="1">Cell membrane</location>
        <topology evidence="1">Multi-pass membrane protein</topology>
    </subcellularLocation>
</comment>
<dbReference type="PANTHER" id="PTHR21137:SF35">
    <property type="entry name" value="ODORANT RECEPTOR 19A-RELATED"/>
    <property type="match status" value="1"/>
</dbReference>
<feature type="non-terminal residue" evidence="11">
    <location>
        <position position="234"/>
    </location>
</feature>
<dbReference type="Pfam" id="PF02949">
    <property type="entry name" value="7tm_6"/>
    <property type="match status" value="1"/>
</dbReference>
<feature type="transmembrane region" description="Helical" evidence="10">
    <location>
        <begin position="72"/>
        <end position="89"/>
    </location>
</feature>
<feature type="transmembrane region" description="Helical" evidence="10">
    <location>
        <begin position="168"/>
        <end position="189"/>
    </location>
</feature>
<dbReference type="EMBL" id="CAJDYZ010001623">
    <property type="protein sequence ID" value="CAD1469002.1"/>
    <property type="molecule type" value="Genomic_DNA"/>
</dbReference>
<keyword evidence="3" id="KW-0716">Sensory transduction</keyword>
<keyword evidence="2" id="KW-1003">Cell membrane</keyword>
<evidence type="ECO:0000313" key="11">
    <source>
        <dbReference type="EMBL" id="CAD1469002.1"/>
    </source>
</evidence>
<evidence type="ECO:0000256" key="6">
    <source>
        <dbReference type="ARBA" id="ARBA00022989"/>
    </source>
</evidence>
<gene>
    <name evidence="11" type="ORF">MHI_LOCUS90840</name>
</gene>
<dbReference type="GO" id="GO:0007165">
    <property type="term" value="P:signal transduction"/>
    <property type="evidence" value="ECO:0007669"/>
    <property type="project" value="UniProtKB-KW"/>
</dbReference>
<evidence type="ECO:0000256" key="10">
    <source>
        <dbReference type="SAM" id="Phobius"/>
    </source>
</evidence>
<keyword evidence="7 10" id="KW-0472">Membrane</keyword>
<evidence type="ECO:0000256" key="2">
    <source>
        <dbReference type="ARBA" id="ARBA00022475"/>
    </source>
</evidence>
<evidence type="ECO:0000256" key="8">
    <source>
        <dbReference type="ARBA" id="ARBA00023170"/>
    </source>
</evidence>
<dbReference type="AlphaFoldDB" id="A0A6V7GV76"/>
<evidence type="ECO:0000256" key="3">
    <source>
        <dbReference type="ARBA" id="ARBA00022606"/>
    </source>
</evidence>
<reference evidence="11" key="1">
    <citation type="submission" date="2020-07" db="EMBL/GenBank/DDBJ databases">
        <authorList>
            <person name="Nazaruddin N."/>
        </authorList>
    </citation>
    <scope>NUCLEOTIDE SEQUENCE</scope>
</reference>
<evidence type="ECO:0000256" key="1">
    <source>
        <dbReference type="ARBA" id="ARBA00004651"/>
    </source>
</evidence>
<dbReference type="Proteomes" id="UP000752696">
    <property type="component" value="Unassembled WGS sequence"/>
</dbReference>
<keyword evidence="6 10" id="KW-1133">Transmembrane helix</keyword>
<evidence type="ECO:0000256" key="5">
    <source>
        <dbReference type="ARBA" id="ARBA00022725"/>
    </source>
</evidence>
<evidence type="ECO:0000256" key="9">
    <source>
        <dbReference type="ARBA" id="ARBA00023224"/>
    </source>
</evidence>
<keyword evidence="5" id="KW-0552">Olfaction</keyword>
<keyword evidence="4 10" id="KW-0812">Transmembrane</keyword>
<dbReference type="InterPro" id="IPR004117">
    <property type="entry name" value="7tm6_olfct_rcpt"/>
</dbReference>
<feature type="non-terminal residue" evidence="11">
    <location>
        <position position="1"/>
    </location>
</feature>
<evidence type="ECO:0008006" key="13">
    <source>
        <dbReference type="Google" id="ProtNLM"/>
    </source>
</evidence>
<keyword evidence="8" id="KW-0675">Receptor</keyword>
<dbReference type="GO" id="GO:0005886">
    <property type="term" value="C:plasma membrane"/>
    <property type="evidence" value="ECO:0007669"/>
    <property type="project" value="UniProtKB-SubCell"/>
</dbReference>
<dbReference type="PANTHER" id="PTHR21137">
    <property type="entry name" value="ODORANT RECEPTOR"/>
    <property type="match status" value="1"/>
</dbReference>
<evidence type="ECO:0000256" key="4">
    <source>
        <dbReference type="ARBA" id="ARBA00022692"/>
    </source>
</evidence>
<sequence>KKMAVIAKVFVSSPQLLKIDETINTCVKYTQNSKMHKNYIFKYNLNYQLAWNLYLMKIVGIWPEERKWNRPSSYVVFLPFLTMLCFLWGPQTINLPLIAHDLNLVVENLSLGNMTVTIALTKAIIFWMKGECETLKSLLRCIAKDWATVETKAGRERMVNTARISRKITISSAILCNFVIVAYMLLRLFSLKHSDNKLFFRGYFPYDVNISPNYELTMIGQGIAMTCSTIFYST</sequence>